<dbReference type="InterPro" id="IPR036259">
    <property type="entry name" value="MFS_trans_sf"/>
</dbReference>
<gene>
    <name evidence="11" type="ORF">EK386_09990</name>
</gene>
<feature type="transmembrane region" description="Helical" evidence="9">
    <location>
        <begin position="295"/>
        <end position="314"/>
    </location>
</feature>
<feature type="domain" description="Major facilitator superfamily (MFS) profile" evidence="10">
    <location>
        <begin position="1"/>
        <end position="408"/>
    </location>
</feature>
<evidence type="ECO:0000256" key="5">
    <source>
        <dbReference type="ARBA" id="ARBA00022989"/>
    </source>
</evidence>
<dbReference type="InterPro" id="IPR011701">
    <property type="entry name" value="MFS"/>
</dbReference>
<evidence type="ECO:0000256" key="7">
    <source>
        <dbReference type="ARBA" id="ARBA00038075"/>
    </source>
</evidence>
<reference evidence="11 12" key="1">
    <citation type="submission" date="2018-12" db="EMBL/GenBank/DDBJ databases">
        <title>Lysinibacillus antri sp. nov., isolated from a cave soil.</title>
        <authorList>
            <person name="Narsing Rao M.P."/>
            <person name="Zhang H."/>
            <person name="Dong Z.-Y."/>
            <person name="Niu X.-K."/>
            <person name="Zhang K."/>
            <person name="Fang B.-Z."/>
            <person name="Kang Y.-Q."/>
            <person name="Xiao M."/>
            <person name="Li W.-J."/>
        </authorList>
    </citation>
    <scope>NUCLEOTIDE SEQUENCE [LARGE SCALE GENOMIC DNA]</scope>
    <source>
        <strain evidence="11 12">SYSU K30002</strain>
    </source>
</reference>
<evidence type="ECO:0000313" key="11">
    <source>
        <dbReference type="EMBL" id="RUL52172.1"/>
    </source>
</evidence>
<dbReference type="PANTHER" id="PTHR23513:SF9">
    <property type="entry name" value="ENTEROBACTIN EXPORTER ENTS"/>
    <property type="match status" value="1"/>
</dbReference>
<keyword evidence="5 9" id="KW-1133">Transmembrane helix</keyword>
<sequence length="456" mass="50441">MDVIIQKKATIHLYTFLVSKMISSLGANVYTFGISMYILAMTGSAFSFAANLIFSIIPRTIISPIAGILVDRYSRKSIVLLGQLGVILSITSLLIFSMLAELSLLAIYVTTIIYSISSTFSMIAFTASIGNLVDPSRIQKAMSFNQLSLSIAGIGGPLIGGMLFGFVSVETFFMINIVAYVMAFLLESTLDFKFFSNSESIPNSKESVFQSMKASVAYVKTKPVISKLLMLIFWLNLFFASVTVGASFIFVEVLEIEYKLVGMIEAAGAVGMLLMALYLARRSKLKYPLLFSKRALLALSLLVGAYAIPLITPLPAGSVFFYYLLNMFLFGSSLVLTNTPIGIIIQTEVEESYRGRIYGIIEMCAMALTPLGTLIFGLLYDVIPAQYILIICSIALALTIFFLMPSTFIHSIYPELKRNTSSNPHEVFEKKKQFNECNEKVDEIKRTTNPTTHPFR</sequence>
<name>A0A432LBM0_9BACI</name>
<dbReference type="PANTHER" id="PTHR23513">
    <property type="entry name" value="INTEGRAL MEMBRANE EFFLUX PROTEIN-RELATED"/>
    <property type="match status" value="1"/>
</dbReference>
<dbReference type="AlphaFoldDB" id="A0A432LBM0"/>
<evidence type="ECO:0000256" key="1">
    <source>
        <dbReference type="ARBA" id="ARBA00004651"/>
    </source>
</evidence>
<feature type="transmembrane region" description="Helical" evidence="9">
    <location>
        <begin position="147"/>
        <end position="166"/>
    </location>
</feature>
<dbReference type="RefSeq" id="WP_126659020.1">
    <property type="nucleotide sequence ID" value="NZ_RYYR01000011.1"/>
</dbReference>
<dbReference type="Proteomes" id="UP000287910">
    <property type="component" value="Unassembled WGS sequence"/>
</dbReference>
<dbReference type="Gene3D" id="1.20.1250.20">
    <property type="entry name" value="MFS general substrate transporter like domains"/>
    <property type="match status" value="1"/>
</dbReference>
<evidence type="ECO:0000256" key="4">
    <source>
        <dbReference type="ARBA" id="ARBA00022692"/>
    </source>
</evidence>
<evidence type="ECO:0000256" key="3">
    <source>
        <dbReference type="ARBA" id="ARBA00022475"/>
    </source>
</evidence>
<evidence type="ECO:0000256" key="9">
    <source>
        <dbReference type="SAM" id="Phobius"/>
    </source>
</evidence>
<feature type="transmembrane region" description="Helical" evidence="9">
    <location>
        <begin position="386"/>
        <end position="409"/>
    </location>
</feature>
<keyword evidence="3" id="KW-1003">Cell membrane</keyword>
<evidence type="ECO:0000256" key="2">
    <source>
        <dbReference type="ARBA" id="ARBA00022448"/>
    </source>
</evidence>
<comment type="caution">
    <text evidence="11">The sequence shown here is derived from an EMBL/GenBank/DDBJ whole genome shotgun (WGS) entry which is preliminary data.</text>
</comment>
<keyword evidence="6 9" id="KW-0472">Membrane</keyword>
<feature type="transmembrane region" description="Helical" evidence="9">
    <location>
        <begin position="320"/>
        <end position="345"/>
    </location>
</feature>
<dbReference type="InterPro" id="IPR020846">
    <property type="entry name" value="MFS_dom"/>
</dbReference>
<comment type="subcellular location">
    <subcellularLocation>
        <location evidence="1">Cell membrane</location>
        <topology evidence="1">Multi-pass membrane protein</topology>
    </subcellularLocation>
</comment>
<feature type="transmembrane region" description="Helical" evidence="9">
    <location>
        <begin position="105"/>
        <end position="127"/>
    </location>
</feature>
<proteinExistence type="inferred from homology"/>
<dbReference type="PROSITE" id="PS50850">
    <property type="entry name" value="MFS"/>
    <property type="match status" value="1"/>
</dbReference>
<keyword evidence="12" id="KW-1185">Reference proteome</keyword>
<feature type="transmembrane region" description="Helical" evidence="9">
    <location>
        <begin position="228"/>
        <end position="254"/>
    </location>
</feature>
<keyword evidence="2" id="KW-0813">Transport</keyword>
<evidence type="ECO:0000256" key="8">
    <source>
        <dbReference type="ARBA" id="ARBA00040914"/>
    </source>
</evidence>
<dbReference type="GO" id="GO:0005886">
    <property type="term" value="C:plasma membrane"/>
    <property type="evidence" value="ECO:0007669"/>
    <property type="project" value="UniProtKB-SubCell"/>
</dbReference>
<feature type="transmembrane region" description="Helical" evidence="9">
    <location>
        <begin position="357"/>
        <end position="380"/>
    </location>
</feature>
<dbReference type="GO" id="GO:0022857">
    <property type="term" value="F:transmembrane transporter activity"/>
    <property type="evidence" value="ECO:0007669"/>
    <property type="project" value="InterPro"/>
</dbReference>
<organism evidence="11 12">
    <name type="scientific">Lysinibacillus antri</name>
    <dbReference type="NCBI Taxonomy" id="2498145"/>
    <lineage>
        <taxon>Bacteria</taxon>
        <taxon>Bacillati</taxon>
        <taxon>Bacillota</taxon>
        <taxon>Bacilli</taxon>
        <taxon>Bacillales</taxon>
        <taxon>Bacillaceae</taxon>
        <taxon>Lysinibacillus</taxon>
    </lineage>
</organism>
<comment type="similarity">
    <text evidence="7">Belongs to the major facilitator superfamily. Drug:H(+) antiporter-3 (DHA3) (TC 2.A.1.21) family.</text>
</comment>
<evidence type="ECO:0000313" key="12">
    <source>
        <dbReference type="Proteomes" id="UP000287910"/>
    </source>
</evidence>
<dbReference type="CDD" id="cd06173">
    <property type="entry name" value="MFS_MefA_like"/>
    <property type="match status" value="1"/>
</dbReference>
<dbReference type="Pfam" id="PF07690">
    <property type="entry name" value="MFS_1"/>
    <property type="match status" value="1"/>
</dbReference>
<feature type="transmembrane region" description="Helical" evidence="9">
    <location>
        <begin position="172"/>
        <end position="190"/>
    </location>
</feature>
<accession>A0A432LBM0</accession>
<dbReference type="EMBL" id="RYYR01000011">
    <property type="protein sequence ID" value="RUL52172.1"/>
    <property type="molecule type" value="Genomic_DNA"/>
</dbReference>
<feature type="transmembrane region" description="Helical" evidence="9">
    <location>
        <begin position="78"/>
        <end position="99"/>
    </location>
</feature>
<dbReference type="SUPFAM" id="SSF103473">
    <property type="entry name" value="MFS general substrate transporter"/>
    <property type="match status" value="1"/>
</dbReference>
<protein>
    <recommendedName>
        <fullName evidence="8">Multidrug efflux pump Tap</fullName>
    </recommendedName>
</protein>
<evidence type="ECO:0000256" key="6">
    <source>
        <dbReference type="ARBA" id="ARBA00023136"/>
    </source>
</evidence>
<evidence type="ECO:0000259" key="10">
    <source>
        <dbReference type="PROSITE" id="PS50850"/>
    </source>
</evidence>
<feature type="transmembrane region" description="Helical" evidence="9">
    <location>
        <begin position="260"/>
        <end position="280"/>
    </location>
</feature>
<keyword evidence="4 9" id="KW-0812">Transmembrane</keyword>